<proteinExistence type="predicted"/>
<dbReference type="GO" id="GO:0043161">
    <property type="term" value="P:proteasome-mediated ubiquitin-dependent protein catabolic process"/>
    <property type="evidence" value="ECO:0007669"/>
    <property type="project" value="TreeGrafter"/>
</dbReference>
<feature type="transmembrane region" description="Helical" evidence="6">
    <location>
        <begin position="327"/>
        <end position="357"/>
    </location>
</feature>
<dbReference type="GO" id="GO:0008270">
    <property type="term" value="F:zinc ion binding"/>
    <property type="evidence" value="ECO:0007669"/>
    <property type="project" value="UniProtKB-KW"/>
</dbReference>
<comment type="caution">
    <text evidence="8">The sequence shown here is derived from an EMBL/GenBank/DDBJ whole genome shotgun (WGS) entry which is preliminary data.</text>
</comment>
<keyword evidence="6" id="KW-0812">Transmembrane</keyword>
<keyword evidence="2 4" id="KW-0863">Zinc-finger</keyword>
<dbReference type="PROSITE" id="PS00518">
    <property type="entry name" value="ZF_RING_1"/>
    <property type="match status" value="1"/>
</dbReference>
<dbReference type="Pfam" id="PF13445">
    <property type="entry name" value="zf-RING_UBOX"/>
    <property type="match status" value="1"/>
</dbReference>
<dbReference type="GO" id="GO:0070585">
    <property type="term" value="P:protein localization to mitochondrion"/>
    <property type="evidence" value="ECO:0007669"/>
    <property type="project" value="TreeGrafter"/>
</dbReference>
<dbReference type="EMBL" id="JAOTOJ010000016">
    <property type="protein sequence ID" value="KAK9392213.1"/>
    <property type="molecule type" value="Genomic_DNA"/>
</dbReference>
<organism evidence="8 9">
    <name type="scientific">Crotalus adamanteus</name>
    <name type="common">Eastern diamondback rattlesnake</name>
    <dbReference type="NCBI Taxonomy" id="8729"/>
    <lineage>
        <taxon>Eukaryota</taxon>
        <taxon>Metazoa</taxon>
        <taxon>Chordata</taxon>
        <taxon>Craniata</taxon>
        <taxon>Vertebrata</taxon>
        <taxon>Euteleostomi</taxon>
        <taxon>Lepidosauria</taxon>
        <taxon>Squamata</taxon>
        <taxon>Bifurcata</taxon>
        <taxon>Unidentata</taxon>
        <taxon>Episquamata</taxon>
        <taxon>Toxicofera</taxon>
        <taxon>Serpentes</taxon>
        <taxon>Colubroidea</taxon>
        <taxon>Viperidae</taxon>
        <taxon>Crotalinae</taxon>
        <taxon>Crotalus</taxon>
    </lineage>
</organism>
<dbReference type="GO" id="GO:0070059">
    <property type="term" value="P:intrinsic apoptotic signaling pathway in response to endoplasmic reticulum stress"/>
    <property type="evidence" value="ECO:0007669"/>
    <property type="project" value="TreeGrafter"/>
</dbReference>
<evidence type="ECO:0000259" key="7">
    <source>
        <dbReference type="PROSITE" id="PS50089"/>
    </source>
</evidence>
<keyword evidence="6" id="KW-0472">Membrane</keyword>
<dbReference type="GO" id="GO:0035519">
    <property type="term" value="P:protein K29-linked ubiquitination"/>
    <property type="evidence" value="ECO:0007669"/>
    <property type="project" value="TreeGrafter"/>
</dbReference>
<dbReference type="PANTHER" id="PTHR22791:SF23">
    <property type="entry name" value="RING-TYPE DOMAIN-CONTAINING PROTEIN"/>
    <property type="match status" value="1"/>
</dbReference>
<evidence type="ECO:0000256" key="4">
    <source>
        <dbReference type="PROSITE-ProRule" id="PRU00175"/>
    </source>
</evidence>
<dbReference type="InterPro" id="IPR051435">
    <property type="entry name" value="RING_finger_E3_ubiq-ligases"/>
</dbReference>
<protein>
    <submittedName>
        <fullName evidence="8">E3 ubiquitin-protein ligase</fullName>
    </submittedName>
</protein>
<evidence type="ECO:0000256" key="5">
    <source>
        <dbReference type="SAM" id="MobiDB-lite"/>
    </source>
</evidence>
<evidence type="ECO:0000256" key="1">
    <source>
        <dbReference type="ARBA" id="ARBA00022723"/>
    </source>
</evidence>
<dbReference type="GO" id="GO:0005789">
    <property type="term" value="C:endoplasmic reticulum membrane"/>
    <property type="evidence" value="ECO:0007669"/>
    <property type="project" value="TreeGrafter"/>
</dbReference>
<keyword evidence="9" id="KW-1185">Reference proteome</keyword>
<dbReference type="InterPro" id="IPR027370">
    <property type="entry name" value="Znf-RING_euk"/>
</dbReference>
<keyword evidence="1" id="KW-0479">Metal-binding</keyword>
<dbReference type="Gene3D" id="3.30.40.10">
    <property type="entry name" value="Zinc/RING finger domain, C3HC4 (zinc finger)"/>
    <property type="match status" value="1"/>
</dbReference>
<dbReference type="InterPro" id="IPR001841">
    <property type="entry name" value="Znf_RING"/>
</dbReference>
<dbReference type="Proteomes" id="UP001474421">
    <property type="component" value="Unassembled WGS sequence"/>
</dbReference>
<dbReference type="GO" id="GO:0051865">
    <property type="term" value="P:protein autoubiquitination"/>
    <property type="evidence" value="ECO:0007669"/>
    <property type="project" value="TreeGrafter"/>
</dbReference>
<evidence type="ECO:0000256" key="2">
    <source>
        <dbReference type="ARBA" id="ARBA00022771"/>
    </source>
</evidence>
<reference evidence="8 9" key="1">
    <citation type="journal article" date="2024" name="Proc. Natl. Acad. Sci. U.S.A.">
        <title>The genetic regulatory architecture and epigenomic basis for age-related changes in rattlesnake venom.</title>
        <authorList>
            <person name="Hogan M.P."/>
            <person name="Holding M.L."/>
            <person name="Nystrom G.S."/>
            <person name="Colston T.J."/>
            <person name="Bartlett D.A."/>
            <person name="Mason A.J."/>
            <person name="Ellsworth S.A."/>
            <person name="Rautsaw R.M."/>
            <person name="Lawrence K.C."/>
            <person name="Strickland J.L."/>
            <person name="He B."/>
            <person name="Fraser P."/>
            <person name="Margres M.J."/>
            <person name="Gilbert D.M."/>
            <person name="Gibbs H.L."/>
            <person name="Parkinson C.L."/>
            <person name="Rokyta D.R."/>
        </authorList>
    </citation>
    <scope>NUCLEOTIDE SEQUENCE [LARGE SCALE GENOMIC DNA]</scope>
    <source>
        <strain evidence="8">DRR0105</strain>
    </source>
</reference>
<feature type="compositionally biased region" description="Acidic residues" evidence="5">
    <location>
        <begin position="41"/>
        <end position="53"/>
    </location>
</feature>
<feature type="domain" description="RING-type" evidence="7">
    <location>
        <begin position="188"/>
        <end position="237"/>
    </location>
</feature>
<dbReference type="SUPFAM" id="SSF57850">
    <property type="entry name" value="RING/U-box"/>
    <property type="match status" value="1"/>
</dbReference>
<evidence type="ECO:0000313" key="8">
    <source>
        <dbReference type="EMBL" id="KAK9392213.1"/>
    </source>
</evidence>
<dbReference type="GO" id="GO:0061630">
    <property type="term" value="F:ubiquitin protein ligase activity"/>
    <property type="evidence" value="ECO:0007669"/>
    <property type="project" value="TreeGrafter"/>
</dbReference>
<gene>
    <name evidence="8" type="ORF">NXF25_017057</name>
</gene>
<dbReference type="InterPro" id="IPR013083">
    <property type="entry name" value="Znf_RING/FYVE/PHD"/>
</dbReference>
<feature type="region of interest" description="Disordered" evidence="5">
    <location>
        <begin position="41"/>
        <end position="103"/>
    </location>
</feature>
<evidence type="ECO:0000256" key="6">
    <source>
        <dbReference type="SAM" id="Phobius"/>
    </source>
</evidence>
<evidence type="ECO:0000313" key="9">
    <source>
        <dbReference type="Proteomes" id="UP001474421"/>
    </source>
</evidence>
<dbReference type="SMART" id="SM00184">
    <property type="entry name" value="RING"/>
    <property type="match status" value="1"/>
</dbReference>
<dbReference type="GO" id="GO:0070534">
    <property type="term" value="P:protein K63-linked ubiquitination"/>
    <property type="evidence" value="ECO:0007669"/>
    <property type="project" value="TreeGrafter"/>
</dbReference>
<evidence type="ECO:0000256" key="3">
    <source>
        <dbReference type="ARBA" id="ARBA00022833"/>
    </source>
</evidence>
<dbReference type="AlphaFoldDB" id="A0AAW1AR66"/>
<dbReference type="PROSITE" id="PS50089">
    <property type="entry name" value="ZF_RING_2"/>
    <property type="match status" value="1"/>
</dbReference>
<accession>A0AAW1AR66</accession>
<keyword evidence="3" id="KW-0862">Zinc</keyword>
<dbReference type="InterPro" id="IPR017907">
    <property type="entry name" value="Znf_RING_CS"/>
</dbReference>
<dbReference type="PANTHER" id="PTHR22791">
    <property type="entry name" value="RING-TYPE DOMAIN-CONTAINING PROTEIN"/>
    <property type="match status" value="1"/>
</dbReference>
<name>A0AAW1AR66_CROAD</name>
<sequence>MGTIPSDSALGTQPIVVVHPEKEVSVFRAAPSLGNFRQGLLEEELIEEEEEEGSEGKGPRSGLAANDLSGSRDEEEDEPSISSLVWHPKGGLGELGVDSEGSLAPRRLSPVTEEACGTAGLAARGPEEEEEEKSCPLRNAPQLPLREEVEEMEGVCLLGSKALGPGRSAQGALAQSCCIQAEGDEQECPICTELYDQDHRKPALLNCSHVLCGQCLQAILQAGSAADIGRVRCPICRQKTPMMEWEICKLQEELLLLSTAQVPASAPPAFSPLPPRQPGFWGGLEHHFHVRFHTSRVMGFFPCLRYPACLVGGLAELERRYPWCYRMALLALAAAEMLSLLLVFLPILLLLLLFLILDNCPRPRQQRQETGRQLLAWVSQVTNIVLIVQMEQGRGKRGSCQAIWPSKRTGLWLGVTQQVPGALCLLGGGATEEAGRRTEGAAGTACPRWRGESPLVSSCPEAGGFVLV</sequence>
<keyword evidence="6" id="KW-1133">Transmembrane helix</keyword>